<name>A0A367K209_RHIAZ</name>
<comment type="similarity">
    <text evidence="1">Belongs to the sel-1 family.</text>
</comment>
<dbReference type="Pfam" id="PF08238">
    <property type="entry name" value="Sel1"/>
    <property type="match status" value="6"/>
</dbReference>
<dbReference type="STRING" id="86630.A0A367K209"/>
<dbReference type="InterPro" id="IPR011990">
    <property type="entry name" value="TPR-like_helical_dom_sf"/>
</dbReference>
<organism evidence="3 4">
    <name type="scientific">Rhizopus azygosporus</name>
    <name type="common">Rhizopus microsporus var. azygosporus</name>
    <dbReference type="NCBI Taxonomy" id="86630"/>
    <lineage>
        <taxon>Eukaryota</taxon>
        <taxon>Fungi</taxon>
        <taxon>Fungi incertae sedis</taxon>
        <taxon>Mucoromycota</taxon>
        <taxon>Mucoromycotina</taxon>
        <taxon>Mucoromycetes</taxon>
        <taxon>Mucorales</taxon>
        <taxon>Mucorineae</taxon>
        <taxon>Rhizopodaceae</taxon>
        <taxon>Rhizopus</taxon>
    </lineage>
</organism>
<dbReference type="InterPro" id="IPR050767">
    <property type="entry name" value="Sel1_AlgK"/>
</dbReference>
<dbReference type="PRINTS" id="PR00109">
    <property type="entry name" value="TYRKINASE"/>
</dbReference>
<accession>A0A367K209</accession>
<dbReference type="GO" id="GO:0005524">
    <property type="term" value="F:ATP binding"/>
    <property type="evidence" value="ECO:0007669"/>
    <property type="project" value="InterPro"/>
</dbReference>
<gene>
    <name evidence="3" type="ORF">CU097_007387</name>
</gene>
<dbReference type="PROSITE" id="PS50011">
    <property type="entry name" value="PROTEIN_KINASE_DOM"/>
    <property type="match status" value="1"/>
</dbReference>
<proteinExistence type="inferred from homology"/>
<dbReference type="SUPFAM" id="SSF56112">
    <property type="entry name" value="Protein kinase-like (PK-like)"/>
    <property type="match status" value="1"/>
</dbReference>
<keyword evidence="4" id="KW-1185">Reference proteome</keyword>
<evidence type="ECO:0000313" key="4">
    <source>
        <dbReference type="Proteomes" id="UP000252139"/>
    </source>
</evidence>
<dbReference type="EMBL" id="PJQL01000388">
    <property type="protein sequence ID" value="RCH96244.1"/>
    <property type="molecule type" value="Genomic_DNA"/>
</dbReference>
<dbReference type="Pfam" id="PF07714">
    <property type="entry name" value="PK_Tyr_Ser-Thr"/>
    <property type="match status" value="1"/>
</dbReference>
<dbReference type="PANTHER" id="PTHR11102">
    <property type="entry name" value="SEL-1-LIKE PROTEIN"/>
    <property type="match status" value="1"/>
</dbReference>
<dbReference type="InterPro" id="IPR001245">
    <property type="entry name" value="Ser-Thr/Tyr_kinase_cat_dom"/>
</dbReference>
<dbReference type="Proteomes" id="UP000252139">
    <property type="component" value="Unassembled WGS sequence"/>
</dbReference>
<dbReference type="InterPro" id="IPR011009">
    <property type="entry name" value="Kinase-like_dom_sf"/>
</dbReference>
<dbReference type="InterPro" id="IPR006597">
    <property type="entry name" value="Sel1-like"/>
</dbReference>
<dbReference type="SMART" id="SM00671">
    <property type="entry name" value="SEL1"/>
    <property type="match status" value="6"/>
</dbReference>
<evidence type="ECO:0000259" key="2">
    <source>
        <dbReference type="PROSITE" id="PS50011"/>
    </source>
</evidence>
<dbReference type="Gene3D" id="1.25.40.10">
    <property type="entry name" value="Tetratricopeptide repeat domain"/>
    <property type="match status" value="2"/>
</dbReference>
<dbReference type="SMART" id="SM00220">
    <property type="entry name" value="S_TKc"/>
    <property type="match status" value="1"/>
</dbReference>
<dbReference type="PANTHER" id="PTHR11102:SF160">
    <property type="entry name" value="ERAD-ASSOCIATED E3 UBIQUITIN-PROTEIN LIGASE COMPONENT HRD3"/>
    <property type="match status" value="1"/>
</dbReference>
<comment type="caution">
    <text evidence="3">The sequence shown here is derived from an EMBL/GenBank/DDBJ whole genome shotgun (WGS) entry which is preliminary data.</text>
</comment>
<evidence type="ECO:0000256" key="1">
    <source>
        <dbReference type="ARBA" id="ARBA00038101"/>
    </source>
</evidence>
<dbReference type="SUPFAM" id="SSF81901">
    <property type="entry name" value="HCP-like"/>
    <property type="match status" value="1"/>
</dbReference>
<protein>
    <recommendedName>
        <fullName evidence="2">Protein kinase domain-containing protein</fullName>
    </recommendedName>
</protein>
<sequence>MQKRIETIIKYQEYEGKLNAKNVFVKEIPLEDLDNGWEKNIDILEDLSDEYIHKPCTTLVYNDKALVVANHSERNSLCNFLKSEKPKFLERLKLVETIISGLIYLHCHNLVHCNLTSSCIILDENNTPKFRGAGLIRVGADHAANNSVSEDAVRWMAPELLTGSPPSFKSDIFSLGVILWEILVDGDYPYKELVDNASISKMVLMGYRNLFPKDVLPSYRKLVEDCWKNDPDDRPESVELISIMHLVMCDMKKQLGKVEESDMSSAVKHFGKLNHKDPVNNIFDVAKYCYKMGKYRKAMAWYEMAAEKGNANAVYEIAQMFMYGITVKQDYDEAKKRYEAAANMGSTDAICAIGLMYAYGRGVVPSKQKAIKYFQQAADMGSAVALYNMALIYKTGEDDEEYSIVKEGDDVKKDNQKALEYLNKASEMGLPNAVGLIGVMHSSGRGIEHSNAKAMNCFQKAARGGCIWSMYHLGQRYYKGNFVYQDYEEAMTWYKKAIDKCQSDALCKIDGVYKVAVDLEEPYHMALKKYDEVKKKVNHGL</sequence>
<dbReference type="AlphaFoldDB" id="A0A367K209"/>
<dbReference type="GO" id="GO:0004672">
    <property type="term" value="F:protein kinase activity"/>
    <property type="evidence" value="ECO:0007669"/>
    <property type="project" value="InterPro"/>
</dbReference>
<dbReference type="Gene3D" id="1.10.510.10">
    <property type="entry name" value="Transferase(Phosphotransferase) domain 1"/>
    <property type="match status" value="1"/>
</dbReference>
<dbReference type="OrthoDB" id="2390637at2759"/>
<feature type="domain" description="Protein kinase" evidence="2">
    <location>
        <begin position="1"/>
        <end position="248"/>
    </location>
</feature>
<reference evidence="3 4" key="1">
    <citation type="journal article" date="2018" name="G3 (Bethesda)">
        <title>Phylogenetic and Phylogenomic Definition of Rhizopus Species.</title>
        <authorList>
            <person name="Gryganskyi A.P."/>
            <person name="Golan J."/>
            <person name="Dolatabadi S."/>
            <person name="Mondo S."/>
            <person name="Robb S."/>
            <person name="Idnurm A."/>
            <person name="Muszewska A."/>
            <person name="Steczkiewicz K."/>
            <person name="Masonjones S."/>
            <person name="Liao H.L."/>
            <person name="Gajdeczka M.T."/>
            <person name="Anike F."/>
            <person name="Vuek A."/>
            <person name="Anishchenko I.M."/>
            <person name="Voigt K."/>
            <person name="de Hoog G.S."/>
            <person name="Smith M.E."/>
            <person name="Heitman J."/>
            <person name="Vilgalys R."/>
            <person name="Stajich J.E."/>
        </authorList>
    </citation>
    <scope>NUCLEOTIDE SEQUENCE [LARGE SCALE GENOMIC DNA]</scope>
    <source>
        <strain evidence="3 4">CBS 357.93</strain>
    </source>
</reference>
<dbReference type="InterPro" id="IPR000719">
    <property type="entry name" value="Prot_kinase_dom"/>
</dbReference>
<evidence type="ECO:0000313" key="3">
    <source>
        <dbReference type="EMBL" id="RCH96244.1"/>
    </source>
</evidence>